<feature type="domain" description="CobQ/CobB/MinD/ParA nucleotide binding" evidence="1">
    <location>
        <begin position="4"/>
        <end position="40"/>
    </location>
</feature>
<evidence type="ECO:0000313" key="2">
    <source>
        <dbReference type="EMBL" id="SHJ43864.1"/>
    </source>
</evidence>
<dbReference type="Gene3D" id="3.40.50.300">
    <property type="entry name" value="P-loop containing nucleotide triphosphate hydrolases"/>
    <property type="match status" value="1"/>
</dbReference>
<reference evidence="3" key="1">
    <citation type="submission" date="2016-11" db="EMBL/GenBank/DDBJ databases">
        <authorList>
            <person name="Varghese N."/>
            <person name="Submissions S."/>
        </authorList>
    </citation>
    <scope>NUCLEOTIDE SEQUENCE [LARGE SCALE GENOMIC DNA]</scope>
    <source>
        <strain evidence="3">DSM 16057</strain>
    </source>
</reference>
<dbReference type="Pfam" id="PF01656">
    <property type="entry name" value="CbiA"/>
    <property type="match status" value="1"/>
</dbReference>
<gene>
    <name evidence="2" type="ORF">SAMN02745219_02564</name>
</gene>
<sequence length="242" mass="25566">MLAVVMSPVGKAGKTMTALALCRAAALAGKRSLAVELDFSPGSFRALFDMEKGGGVVAAARSPAALSSLASPSGLGFDVLPGGFPEEDEMVAGQPLLNLLAGACGEYDLVVADTAGKLSPSSVDAARRADLVLVVVPGDRGEEGIRRTYIWADYALVREVIFPGRSALVLNRVPRKLMWLFRETLGSRLPLAAVLPELKAPAVADGRLARKLMPVLGLKELRTPGNSVFSVLRKRWFARGLA</sequence>
<organism evidence="2 3">
    <name type="scientific">Desulfofundulus thermosubterraneus DSM 16057</name>
    <dbReference type="NCBI Taxonomy" id="1121432"/>
    <lineage>
        <taxon>Bacteria</taxon>
        <taxon>Bacillati</taxon>
        <taxon>Bacillota</taxon>
        <taxon>Clostridia</taxon>
        <taxon>Eubacteriales</taxon>
        <taxon>Peptococcaceae</taxon>
        <taxon>Desulfofundulus</taxon>
    </lineage>
</organism>
<proteinExistence type="predicted"/>
<protein>
    <submittedName>
        <fullName evidence="2">CobQ/CobB/MinD/ParA nucleotide binding domain-containing protein</fullName>
    </submittedName>
</protein>
<dbReference type="SUPFAM" id="SSF52540">
    <property type="entry name" value="P-loop containing nucleoside triphosphate hydrolases"/>
    <property type="match status" value="1"/>
</dbReference>
<dbReference type="RefSeq" id="WP_072870159.1">
    <property type="nucleotide sequence ID" value="NZ_FQZM01000034.1"/>
</dbReference>
<evidence type="ECO:0000259" key="1">
    <source>
        <dbReference type="Pfam" id="PF01656"/>
    </source>
</evidence>
<dbReference type="EMBL" id="FQZM01000034">
    <property type="protein sequence ID" value="SHJ43864.1"/>
    <property type="molecule type" value="Genomic_DNA"/>
</dbReference>
<name>A0A1M6JB12_9FIRM</name>
<dbReference type="STRING" id="1121432.SAMN02745219_02564"/>
<keyword evidence="3" id="KW-1185">Reference proteome</keyword>
<dbReference type="Proteomes" id="UP000184529">
    <property type="component" value="Unassembled WGS sequence"/>
</dbReference>
<evidence type="ECO:0000313" key="3">
    <source>
        <dbReference type="Proteomes" id="UP000184529"/>
    </source>
</evidence>
<dbReference type="InterPro" id="IPR027417">
    <property type="entry name" value="P-loop_NTPase"/>
</dbReference>
<accession>A0A1M6JB12</accession>
<dbReference type="AlphaFoldDB" id="A0A1M6JB12"/>
<dbReference type="InterPro" id="IPR002586">
    <property type="entry name" value="CobQ/CobB/MinD/ParA_Nub-bd_dom"/>
</dbReference>